<sequence>MATFADRLKEERIQKNLTQTELAKTLYLGQTSVSKYESGKQIPEMPTLQKIADFFEISIDYLLGKTDIRNYIDDPNITIALHSDTDYDELPKEAKEEINNFIEYIKQKYKDKK</sequence>
<dbReference type="PANTHER" id="PTHR46558:SF11">
    <property type="entry name" value="HTH-TYPE TRANSCRIPTIONAL REGULATOR XRE"/>
    <property type="match status" value="1"/>
</dbReference>
<protein>
    <submittedName>
        <fullName evidence="3">Transcriptional regulator with XRE-family HTH domain</fullName>
    </submittedName>
</protein>
<dbReference type="PROSITE" id="PS50943">
    <property type="entry name" value="HTH_CROC1"/>
    <property type="match status" value="1"/>
</dbReference>
<dbReference type="SMART" id="SM00530">
    <property type="entry name" value="HTH_XRE"/>
    <property type="match status" value="1"/>
</dbReference>
<dbReference type="GO" id="GO:0003677">
    <property type="term" value="F:DNA binding"/>
    <property type="evidence" value="ECO:0007669"/>
    <property type="project" value="UniProtKB-KW"/>
</dbReference>
<evidence type="ECO:0000259" key="2">
    <source>
        <dbReference type="PROSITE" id="PS50943"/>
    </source>
</evidence>
<feature type="domain" description="HTH cro/C1-type" evidence="2">
    <location>
        <begin position="8"/>
        <end position="62"/>
    </location>
</feature>
<reference evidence="3" key="1">
    <citation type="submission" date="2020-05" db="EMBL/GenBank/DDBJ databases">
        <title>Genomic insights into acetone-butanol-ethanol (ABE) fermentation by sequencing solventogenic clostridia strains.</title>
        <authorList>
            <person name="Brown S."/>
        </authorList>
    </citation>
    <scope>NUCLEOTIDE SEQUENCE</scope>
    <source>
        <strain evidence="3">DJ126</strain>
    </source>
</reference>
<name>A0A9Q5D137_CLOBE</name>
<comment type="caution">
    <text evidence="3">The sequence shown here is derived from an EMBL/GenBank/DDBJ whole genome shotgun (WGS) entry which is preliminary data.</text>
</comment>
<evidence type="ECO:0000313" key="3">
    <source>
        <dbReference type="EMBL" id="NRV08160.1"/>
    </source>
</evidence>
<proteinExistence type="predicted"/>
<dbReference type="PANTHER" id="PTHR46558">
    <property type="entry name" value="TRACRIPTIONAL REGULATORY PROTEIN-RELATED-RELATED"/>
    <property type="match status" value="1"/>
</dbReference>
<accession>A0A9Q5D137</accession>
<dbReference type="CDD" id="cd00093">
    <property type="entry name" value="HTH_XRE"/>
    <property type="match status" value="1"/>
</dbReference>
<dbReference type="SUPFAM" id="SSF47413">
    <property type="entry name" value="lambda repressor-like DNA-binding domains"/>
    <property type="match status" value="1"/>
</dbReference>
<dbReference type="Proteomes" id="UP000821656">
    <property type="component" value="Unassembled WGS sequence"/>
</dbReference>
<dbReference type="EMBL" id="JABSXK010000001">
    <property type="protein sequence ID" value="NRV08160.1"/>
    <property type="molecule type" value="Genomic_DNA"/>
</dbReference>
<dbReference type="AlphaFoldDB" id="A0A9Q5D137"/>
<evidence type="ECO:0000256" key="1">
    <source>
        <dbReference type="ARBA" id="ARBA00023125"/>
    </source>
</evidence>
<dbReference type="Gene3D" id="1.10.260.40">
    <property type="entry name" value="lambda repressor-like DNA-binding domains"/>
    <property type="match status" value="1"/>
</dbReference>
<evidence type="ECO:0000313" key="4">
    <source>
        <dbReference type="Proteomes" id="UP000821656"/>
    </source>
</evidence>
<organism evidence="3 4">
    <name type="scientific">Clostridium beijerinckii</name>
    <name type="common">Clostridium MP</name>
    <dbReference type="NCBI Taxonomy" id="1520"/>
    <lineage>
        <taxon>Bacteria</taxon>
        <taxon>Bacillati</taxon>
        <taxon>Bacillota</taxon>
        <taxon>Clostridia</taxon>
        <taxon>Eubacteriales</taxon>
        <taxon>Clostridiaceae</taxon>
        <taxon>Clostridium</taxon>
    </lineage>
</organism>
<dbReference type="Pfam" id="PF01381">
    <property type="entry name" value="HTH_3"/>
    <property type="match status" value="1"/>
</dbReference>
<gene>
    <name evidence="3" type="ORF">DFH45_001123</name>
</gene>
<keyword evidence="1" id="KW-0238">DNA-binding</keyword>
<dbReference type="InterPro" id="IPR010982">
    <property type="entry name" value="Lambda_DNA-bd_dom_sf"/>
</dbReference>
<dbReference type="InterPro" id="IPR001387">
    <property type="entry name" value="Cro/C1-type_HTH"/>
</dbReference>
<dbReference type="RefSeq" id="WP_077304649.1">
    <property type="nucleotide sequence ID" value="NZ_CP016090.1"/>
</dbReference>